<dbReference type="EMBL" id="QQXK01000008">
    <property type="protein sequence ID" value="RII42753.1"/>
    <property type="molecule type" value="Genomic_DNA"/>
</dbReference>
<dbReference type="PANTHER" id="PTHR15160:SF1">
    <property type="entry name" value="VON HIPPEL-LINDAU DISEASE TUMOR SUPPRESSOR"/>
    <property type="match status" value="1"/>
</dbReference>
<reference evidence="2 3" key="1">
    <citation type="submission" date="2018-07" db="EMBL/GenBank/DDBJ databases">
        <title>Arthrobacter sp. nov., isolated from raw cow's milk with high bacterial count.</title>
        <authorList>
            <person name="Hahne J."/>
            <person name="Isele D."/>
            <person name="Lipski A."/>
        </authorList>
    </citation>
    <scope>NUCLEOTIDE SEQUENCE [LARGE SCALE GENOMIC DNA]</scope>
    <source>
        <strain evidence="2 3">JZ R-35</strain>
    </source>
</reference>
<comment type="caution">
    <text evidence="2">The sequence shown here is derived from an EMBL/GenBank/DDBJ whole genome shotgun (WGS) entry which is preliminary data.</text>
</comment>
<keyword evidence="3" id="KW-1185">Reference proteome</keyword>
<dbReference type="PANTHER" id="PTHR15160">
    <property type="entry name" value="VON HIPPEL-LINDAU PROTEIN"/>
    <property type="match status" value="1"/>
</dbReference>
<gene>
    <name evidence="2" type="ORF">DWB68_05290</name>
</gene>
<proteinExistence type="predicted"/>
<feature type="domain" description="BFN" evidence="1">
    <location>
        <begin position="9"/>
        <end position="137"/>
    </location>
</feature>
<dbReference type="PROSITE" id="PS51658">
    <property type="entry name" value="BFN"/>
    <property type="match status" value="1"/>
</dbReference>
<name>A0A399JB13_9MICC</name>
<protein>
    <submittedName>
        <fullName evidence="2">Bifunctional nuclease family protein</fullName>
    </submittedName>
</protein>
<dbReference type="Gene3D" id="3.10.690.10">
    <property type="entry name" value="Bifunctional nuclease domain"/>
    <property type="match status" value="1"/>
</dbReference>
<dbReference type="Proteomes" id="UP000265419">
    <property type="component" value="Unassembled WGS sequence"/>
</dbReference>
<dbReference type="AlphaFoldDB" id="A0A399JB13"/>
<dbReference type="InterPro" id="IPR036104">
    <property type="entry name" value="BFN_sf"/>
</dbReference>
<accession>A0A399JB13</accession>
<dbReference type="SUPFAM" id="SSF103256">
    <property type="entry name" value="Hypothetical protein TM0160"/>
    <property type="match status" value="1"/>
</dbReference>
<sequence>MSAAVPEGFREVAVLGVRVELPSNQPLVLLEEIDSNRRLPLWIGGPEASVIAGYLQGLQTPRPLTHDLLLATIAALGSRIERVRIVAVKDTVFHARLDLNGGQNIDARASDAVAMALAAECPVYVAAAVLDEAGFTPAPEDAPEGAEEQVEEFRQFLDDIDPSDFE</sequence>
<dbReference type="Pfam" id="PF02577">
    <property type="entry name" value="BFN_dom"/>
    <property type="match status" value="1"/>
</dbReference>
<evidence type="ECO:0000313" key="3">
    <source>
        <dbReference type="Proteomes" id="UP000265419"/>
    </source>
</evidence>
<organism evidence="2 3">
    <name type="scientific">Galactobacter valiniphilus</name>
    <dbReference type="NCBI Taxonomy" id="2676122"/>
    <lineage>
        <taxon>Bacteria</taxon>
        <taxon>Bacillati</taxon>
        <taxon>Actinomycetota</taxon>
        <taxon>Actinomycetes</taxon>
        <taxon>Micrococcales</taxon>
        <taxon>Micrococcaceae</taxon>
        <taxon>Galactobacter</taxon>
    </lineage>
</organism>
<dbReference type="GO" id="GO:0004518">
    <property type="term" value="F:nuclease activity"/>
    <property type="evidence" value="ECO:0007669"/>
    <property type="project" value="InterPro"/>
</dbReference>
<evidence type="ECO:0000313" key="2">
    <source>
        <dbReference type="EMBL" id="RII42753.1"/>
    </source>
</evidence>
<dbReference type="InterPro" id="IPR003729">
    <property type="entry name" value="Bi_nuclease_dom"/>
</dbReference>
<dbReference type="RefSeq" id="WP_119424104.1">
    <property type="nucleotide sequence ID" value="NZ_JBHOFJ010000004.1"/>
</dbReference>
<evidence type="ECO:0000259" key="1">
    <source>
        <dbReference type="PROSITE" id="PS51658"/>
    </source>
</evidence>